<dbReference type="PANTHER" id="PTHR32268:SF11">
    <property type="entry name" value="HOMOSERINE O-ACETYLTRANSFERASE"/>
    <property type="match status" value="1"/>
</dbReference>
<protein>
    <recommendedName>
        <fullName evidence="2">Homoserine O-acetyltransferase</fullName>
        <shortName evidence="2">HAT</shortName>
        <ecNumber evidence="2">2.3.1.31</ecNumber>
    </recommendedName>
    <alternativeName>
        <fullName evidence="2">Homoserine transacetylase</fullName>
        <shortName evidence="2">HTA</shortName>
    </alternativeName>
</protein>
<evidence type="ECO:0000313" key="5">
    <source>
        <dbReference type="EMBL" id="USQ75948.1"/>
    </source>
</evidence>
<evidence type="ECO:0000259" key="4">
    <source>
        <dbReference type="Pfam" id="PF00561"/>
    </source>
</evidence>
<dbReference type="PIRSF" id="PIRSF000443">
    <property type="entry name" value="Homoser_Ac_trans"/>
    <property type="match status" value="1"/>
</dbReference>
<gene>
    <name evidence="2" type="primary">metXA</name>
    <name evidence="5" type="ORF">NF557_15325</name>
</gene>
<keyword evidence="2" id="KW-0963">Cytoplasm</keyword>
<evidence type="ECO:0000256" key="1">
    <source>
        <dbReference type="ARBA" id="ARBA00022679"/>
    </source>
</evidence>
<organism evidence="5 6">
    <name type="scientific">Ornithinimicrobium cryptoxanthini</name>
    <dbReference type="NCBI Taxonomy" id="2934161"/>
    <lineage>
        <taxon>Bacteria</taxon>
        <taxon>Bacillati</taxon>
        <taxon>Actinomycetota</taxon>
        <taxon>Actinomycetes</taxon>
        <taxon>Micrococcales</taxon>
        <taxon>Ornithinimicrobiaceae</taxon>
        <taxon>Ornithinimicrobium</taxon>
    </lineage>
</organism>
<feature type="region of interest" description="Disordered" evidence="3">
    <location>
        <begin position="365"/>
        <end position="391"/>
    </location>
</feature>
<proteinExistence type="inferred from homology"/>
<comment type="subunit">
    <text evidence="2">Homodimer.</text>
</comment>
<sequence length="429" mass="45251">MTTDTVRPGSRRHTLPVGDLPLESGEHLPGVRMAYETWGRLNEARDNAVLVLHALTGDSHVEGPAGPDSPTPGWWPGLIGPGRVLDTDRYFVIAPNVLGGCRGSTGPSSPGPDGRPWGSLFPRLTVRDQVRAEALLADRLGIHTFAAVIGGSMGGMRALEWAVTLPGRVRRCMPIATSAIASADQIGWATPQLFAIKGDPGYHRGDYYPGPGPRHGLEVARQIAHATYRSAAELEDRFGATAQPGEEPAAGGRFAVQSYLEHHGKKLARRFDANSYVTLTEVMNGHDIGRDRGGVEAALRRITADLTVVVVDSDRLFTPAEGERIAAAPACRGLVNVTSPYGHDGFLIETDQVFAAIGDALADRPVGTSAPAQQPAGQRDSAGTPAGDGRALALDEDDLAGSAHRAEVRPAVPFSAPGLPPVLNGTGLW</sequence>
<comment type="catalytic activity">
    <reaction evidence="2">
        <text>L-homoserine + acetyl-CoA = O-acetyl-L-homoserine + CoA</text>
        <dbReference type="Rhea" id="RHEA:13701"/>
        <dbReference type="ChEBI" id="CHEBI:57287"/>
        <dbReference type="ChEBI" id="CHEBI:57288"/>
        <dbReference type="ChEBI" id="CHEBI:57476"/>
        <dbReference type="ChEBI" id="CHEBI:57716"/>
        <dbReference type="EC" id="2.3.1.31"/>
    </reaction>
</comment>
<dbReference type="Proteomes" id="UP001056535">
    <property type="component" value="Chromosome"/>
</dbReference>
<comment type="similarity">
    <text evidence="2">Belongs to the AB hydrolase superfamily. MetX family.</text>
</comment>
<dbReference type="HAMAP" id="MF_00296">
    <property type="entry name" value="MetX_acyltransf"/>
    <property type="match status" value="1"/>
</dbReference>
<dbReference type="NCBIfam" id="TIGR01392">
    <property type="entry name" value="homoserO_Ac_trn"/>
    <property type="match status" value="1"/>
</dbReference>
<feature type="binding site" evidence="2">
    <location>
        <position position="344"/>
    </location>
    <ligand>
        <name>substrate</name>
    </ligand>
</feature>
<name>A0ABY4YHW9_9MICO</name>
<keyword evidence="2" id="KW-0028">Amino-acid biosynthesis</keyword>
<comment type="subcellular location">
    <subcellularLocation>
        <location evidence="2">Cytoplasm</location>
    </subcellularLocation>
</comment>
<dbReference type="Gene3D" id="3.40.50.1820">
    <property type="entry name" value="alpha/beta hydrolase"/>
    <property type="match status" value="1"/>
</dbReference>
<feature type="domain" description="AB hydrolase-1" evidence="4">
    <location>
        <begin position="47"/>
        <end position="348"/>
    </location>
</feature>
<feature type="binding site" evidence="2">
    <location>
        <position position="221"/>
    </location>
    <ligand>
        <name>substrate</name>
    </ligand>
</feature>
<dbReference type="EMBL" id="CP099490">
    <property type="protein sequence ID" value="USQ75948.1"/>
    <property type="molecule type" value="Genomic_DNA"/>
</dbReference>
<feature type="active site" evidence="2">
    <location>
        <position position="343"/>
    </location>
</feature>
<comment type="function">
    <text evidence="2">Transfers an acetyl group from acetyl-CoA to L-homoserine, forming acetyl-L-homoserine.</text>
</comment>
<feature type="region of interest" description="Disordered" evidence="3">
    <location>
        <begin position="1"/>
        <end position="21"/>
    </location>
</feature>
<keyword evidence="6" id="KW-1185">Reference proteome</keyword>
<comment type="pathway">
    <text evidence="2">Amino-acid biosynthesis; L-methionine biosynthesis via de novo pathway; O-acetyl-L-homoserine from L-homoserine: step 1/1.</text>
</comment>
<reference evidence="5" key="1">
    <citation type="submission" date="2022-06" db="EMBL/GenBank/DDBJ databases">
        <title>Ornithinimicrobium JY.X270.</title>
        <authorList>
            <person name="Huang Y."/>
        </authorList>
    </citation>
    <scope>NUCLEOTIDE SEQUENCE</scope>
    <source>
        <strain evidence="5">JY.X270</strain>
    </source>
</reference>
<accession>A0ABY4YHW9</accession>
<evidence type="ECO:0000256" key="3">
    <source>
        <dbReference type="SAM" id="MobiDB-lite"/>
    </source>
</evidence>
<dbReference type="InterPro" id="IPR008220">
    <property type="entry name" value="HAT_MetX-like"/>
</dbReference>
<feature type="active site" evidence="2">
    <location>
        <position position="314"/>
    </location>
</feature>
<dbReference type="Pfam" id="PF00561">
    <property type="entry name" value="Abhydrolase_1"/>
    <property type="match status" value="1"/>
</dbReference>
<dbReference type="SUPFAM" id="SSF53474">
    <property type="entry name" value="alpha/beta-Hydrolases"/>
    <property type="match status" value="1"/>
</dbReference>
<dbReference type="RefSeq" id="WP_252620528.1">
    <property type="nucleotide sequence ID" value="NZ_CP099490.1"/>
</dbReference>
<evidence type="ECO:0000256" key="2">
    <source>
        <dbReference type="HAMAP-Rule" id="MF_00296"/>
    </source>
</evidence>
<keyword evidence="2 5" id="KW-0012">Acyltransferase</keyword>
<keyword evidence="2" id="KW-0486">Methionine biosynthesis</keyword>
<comment type="caution">
    <text evidence="2">Lacks conserved residue(s) required for the propagation of feature annotation.</text>
</comment>
<dbReference type="GO" id="GO:0004414">
    <property type="term" value="F:homoserine O-acetyltransferase activity"/>
    <property type="evidence" value="ECO:0007669"/>
    <property type="project" value="UniProtKB-EC"/>
</dbReference>
<dbReference type="NCBIfam" id="NF001209">
    <property type="entry name" value="PRK00175.1"/>
    <property type="match status" value="1"/>
</dbReference>
<keyword evidence="1 2" id="KW-0808">Transferase</keyword>
<dbReference type="InterPro" id="IPR000073">
    <property type="entry name" value="AB_hydrolase_1"/>
</dbReference>
<dbReference type="InterPro" id="IPR029058">
    <property type="entry name" value="AB_hydrolase_fold"/>
</dbReference>
<dbReference type="EC" id="2.3.1.31" evidence="2"/>
<evidence type="ECO:0000313" key="6">
    <source>
        <dbReference type="Proteomes" id="UP001056535"/>
    </source>
</evidence>
<dbReference type="PANTHER" id="PTHR32268">
    <property type="entry name" value="HOMOSERINE O-ACETYLTRANSFERASE"/>
    <property type="match status" value="1"/>
</dbReference>
<feature type="active site" description="Nucleophile" evidence="2">
    <location>
        <position position="152"/>
    </location>
</feature>